<evidence type="ECO:0000256" key="4">
    <source>
        <dbReference type="ARBA" id="ARBA00022840"/>
    </source>
</evidence>
<evidence type="ECO:0008006" key="8">
    <source>
        <dbReference type="Google" id="ProtNLM"/>
    </source>
</evidence>
<evidence type="ECO:0000256" key="3">
    <source>
        <dbReference type="ARBA" id="ARBA00022741"/>
    </source>
</evidence>
<dbReference type="PANTHER" id="PTHR12169:SF29">
    <property type="entry name" value="AFG1-LIKE ATPASE FAMILY PROTEIN"/>
    <property type="match status" value="1"/>
</dbReference>
<keyword evidence="3" id="KW-0547">Nucleotide-binding</keyword>
<feature type="chain" id="PRO_5040199963" description="AFG1-like ATPase" evidence="5">
    <location>
        <begin position="24"/>
        <end position="610"/>
    </location>
</feature>
<dbReference type="GO" id="GO:0009507">
    <property type="term" value="C:chloroplast"/>
    <property type="evidence" value="ECO:0007669"/>
    <property type="project" value="TreeGrafter"/>
</dbReference>
<evidence type="ECO:0000256" key="1">
    <source>
        <dbReference type="ARBA" id="ARBA00010322"/>
    </source>
</evidence>
<dbReference type="EMBL" id="JAMYWD010000010">
    <property type="protein sequence ID" value="KAJ4959178.1"/>
    <property type="molecule type" value="Genomic_DNA"/>
</dbReference>
<dbReference type="InterPro" id="IPR027417">
    <property type="entry name" value="P-loop_NTPase"/>
</dbReference>
<dbReference type="Pfam" id="PF03969">
    <property type="entry name" value="AFG1_ATPase"/>
    <property type="match status" value="1"/>
</dbReference>
<comment type="caution">
    <text evidence="6">The sequence shown here is derived from an EMBL/GenBank/DDBJ whole genome shotgun (WGS) entry which is preliminary data.</text>
</comment>
<dbReference type="GO" id="GO:0005739">
    <property type="term" value="C:mitochondrion"/>
    <property type="evidence" value="ECO:0007669"/>
    <property type="project" value="TreeGrafter"/>
</dbReference>
<feature type="signal peptide" evidence="5">
    <location>
        <begin position="1"/>
        <end position="23"/>
    </location>
</feature>
<dbReference type="NCBIfam" id="NF040713">
    <property type="entry name" value="ZapE"/>
    <property type="match status" value="1"/>
</dbReference>
<dbReference type="GO" id="GO:0016887">
    <property type="term" value="F:ATP hydrolysis activity"/>
    <property type="evidence" value="ECO:0007669"/>
    <property type="project" value="InterPro"/>
</dbReference>
<dbReference type="PANTHER" id="PTHR12169">
    <property type="entry name" value="ATPASE N2B"/>
    <property type="match status" value="1"/>
</dbReference>
<keyword evidence="4" id="KW-0067">ATP-binding</keyword>
<dbReference type="Gene3D" id="3.40.50.300">
    <property type="entry name" value="P-loop containing nucleotide triphosphate hydrolases"/>
    <property type="match status" value="1"/>
</dbReference>
<evidence type="ECO:0000313" key="6">
    <source>
        <dbReference type="EMBL" id="KAJ4959178.1"/>
    </source>
</evidence>
<dbReference type="SUPFAM" id="SSF52540">
    <property type="entry name" value="P-loop containing nucleoside triphosphate hydrolases"/>
    <property type="match status" value="1"/>
</dbReference>
<dbReference type="GO" id="GO:0005524">
    <property type="term" value="F:ATP binding"/>
    <property type="evidence" value="ECO:0007669"/>
    <property type="project" value="UniProtKB-KW"/>
</dbReference>
<evidence type="ECO:0000313" key="7">
    <source>
        <dbReference type="Proteomes" id="UP001141806"/>
    </source>
</evidence>
<proteinExistence type="inferred from homology"/>
<keyword evidence="2 5" id="KW-0732">Signal</keyword>
<dbReference type="Pfam" id="PF24068">
    <property type="entry name" value="TPD1_C"/>
    <property type="match status" value="1"/>
</dbReference>
<sequence>MAATMRSFFYALLILNLLGKGLCHCTSQSIKVSQNGTGKEVKGKAEYKVTVTNTCQCTQTSVTLSSGPDSFSTVEAIDSSILTVNGNTFSLTQPFWSWSKDSKQVYAQILKMRRLVRAVREVRSAVKLQEGGSLLNSFGRRQNPSVKPAPVTAYRPLQNDEIDRYKHHIMISRALHTPSAKDTSGDAGQAGPFVEYERRIAAQELVDGDLCQVVTLKELQRLYDDLVQSADTCRLDRYAASDKAGRSRWLWSRFIPQNSYSPIKGLYLYGGVGTGKTMLMDLFFDQLPSNWRKKRIHFHDFMLNVHSRLQKHKGVADPLEVVAEEISDESVLLCLDEFMVTDVADALILNRLFRHLFRNAIILVATSNRPPDNLYEGGLQRALFLPFISTLKERCMVHEIGSSVDYRKLTSAEQGLYLVEEEFSGLLKQKFEQLIGENPAHPQQVEVVMGRTLQVPLGANGCAYFAFEDLCDKPLGAADYFGLFKKFHTLALEGVPIFGLHNRTAAYRFVTLIDVMYENKARILCTAEGTPIELFERIVAVSDAENLAPRTSSRSRKNDDIDICVDNELAFAKDRTISRLTEMNSREYLEQHAAMLAAENQISEEDAVLA</sequence>
<protein>
    <recommendedName>
        <fullName evidence="8">AFG1-like ATPase</fullName>
    </recommendedName>
</protein>
<dbReference type="InterPro" id="IPR005654">
    <property type="entry name" value="ATPase_AFG1-like"/>
</dbReference>
<comment type="similarity">
    <text evidence="1">Belongs to the AFG1 ATPase family.</text>
</comment>
<accession>A0A9Q0K2K9</accession>
<reference evidence="6" key="1">
    <citation type="journal article" date="2023" name="Plant J.">
        <title>The genome of the king protea, Protea cynaroides.</title>
        <authorList>
            <person name="Chang J."/>
            <person name="Duong T.A."/>
            <person name="Schoeman C."/>
            <person name="Ma X."/>
            <person name="Roodt D."/>
            <person name="Barker N."/>
            <person name="Li Z."/>
            <person name="Van de Peer Y."/>
            <person name="Mizrachi E."/>
        </authorList>
    </citation>
    <scope>NUCLEOTIDE SEQUENCE</scope>
    <source>
        <tissue evidence="6">Young leaves</tissue>
    </source>
</reference>
<dbReference type="OrthoDB" id="548867at2759"/>
<dbReference type="InterPro" id="IPR040361">
    <property type="entry name" value="TPD1"/>
</dbReference>
<organism evidence="6 7">
    <name type="scientific">Protea cynaroides</name>
    <dbReference type="NCBI Taxonomy" id="273540"/>
    <lineage>
        <taxon>Eukaryota</taxon>
        <taxon>Viridiplantae</taxon>
        <taxon>Streptophyta</taxon>
        <taxon>Embryophyta</taxon>
        <taxon>Tracheophyta</taxon>
        <taxon>Spermatophyta</taxon>
        <taxon>Magnoliopsida</taxon>
        <taxon>Proteales</taxon>
        <taxon>Proteaceae</taxon>
        <taxon>Protea</taxon>
    </lineage>
</organism>
<dbReference type="Proteomes" id="UP001141806">
    <property type="component" value="Unassembled WGS sequence"/>
</dbReference>
<name>A0A9Q0K2K9_9MAGN</name>
<keyword evidence="7" id="KW-1185">Reference proteome</keyword>
<evidence type="ECO:0000256" key="2">
    <source>
        <dbReference type="ARBA" id="ARBA00022729"/>
    </source>
</evidence>
<evidence type="ECO:0000256" key="5">
    <source>
        <dbReference type="SAM" id="SignalP"/>
    </source>
</evidence>
<gene>
    <name evidence="6" type="ORF">NE237_026289</name>
</gene>
<dbReference type="AlphaFoldDB" id="A0A9Q0K2K9"/>
<dbReference type="FunFam" id="3.40.50.300:FF:000856">
    <property type="entry name" value="AFG1-like ATPase isoform X1"/>
    <property type="match status" value="1"/>
</dbReference>